<name>A0A0R2NL66_9LACO</name>
<dbReference type="Gene3D" id="3.40.50.720">
    <property type="entry name" value="NAD(P)-binding Rossmann-like Domain"/>
    <property type="match status" value="1"/>
</dbReference>
<protein>
    <recommendedName>
        <fullName evidence="1">NAD(P)-binding domain-containing protein</fullName>
    </recommendedName>
</protein>
<dbReference type="EMBL" id="JQCQ01000003">
    <property type="protein sequence ID" value="KRO26076.1"/>
    <property type="molecule type" value="Genomic_DNA"/>
</dbReference>
<dbReference type="PATRIC" id="fig|480391.4.peg.1006"/>
<reference evidence="2 3" key="1">
    <citation type="journal article" date="2015" name="Genome Announc.">
        <title>Expanding the biotechnology potential of lactobacilli through comparative genomics of 213 strains and associated genera.</title>
        <authorList>
            <person name="Sun Z."/>
            <person name="Harris H.M."/>
            <person name="McCann A."/>
            <person name="Guo C."/>
            <person name="Argimon S."/>
            <person name="Zhang W."/>
            <person name="Yang X."/>
            <person name="Jeffery I.B."/>
            <person name="Cooney J.C."/>
            <person name="Kagawa T.F."/>
            <person name="Liu W."/>
            <person name="Song Y."/>
            <person name="Salvetti E."/>
            <person name="Wrobel A."/>
            <person name="Rasinkangas P."/>
            <person name="Parkhill J."/>
            <person name="Rea M.C."/>
            <person name="O'Sullivan O."/>
            <person name="Ritari J."/>
            <person name="Douillard F.P."/>
            <person name="Paul Ross R."/>
            <person name="Yang R."/>
            <person name="Briner A.E."/>
            <person name="Felis G.E."/>
            <person name="de Vos W.M."/>
            <person name="Barrangou R."/>
            <person name="Klaenhammer T.R."/>
            <person name="Caufield P.W."/>
            <person name="Cui Y."/>
            <person name="Zhang H."/>
            <person name="O'Toole P.W."/>
        </authorList>
    </citation>
    <scope>NUCLEOTIDE SEQUENCE [LARGE SCALE GENOMIC DNA]</scope>
    <source>
        <strain evidence="2 3">DSM 23026</strain>
    </source>
</reference>
<gene>
    <name evidence="2" type="ORF">IV88_GL000991</name>
</gene>
<proteinExistence type="predicted"/>
<dbReference type="InterPro" id="IPR036291">
    <property type="entry name" value="NAD(P)-bd_dom_sf"/>
</dbReference>
<dbReference type="PANTHER" id="PTHR15020">
    <property type="entry name" value="FLAVIN REDUCTASE-RELATED"/>
    <property type="match status" value="1"/>
</dbReference>
<evidence type="ECO:0000313" key="2">
    <source>
        <dbReference type="EMBL" id="KRO26076.1"/>
    </source>
</evidence>
<dbReference type="SUPFAM" id="SSF51735">
    <property type="entry name" value="NAD(P)-binding Rossmann-fold domains"/>
    <property type="match status" value="1"/>
</dbReference>
<dbReference type="AlphaFoldDB" id="A0A0R2NL66"/>
<comment type="caution">
    <text evidence="2">The sequence shown here is derived from an EMBL/GenBank/DDBJ whole genome shotgun (WGS) entry which is preliminary data.</text>
</comment>
<organism evidence="2 3">
    <name type="scientific">Pediococcus argentinicus</name>
    <dbReference type="NCBI Taxonomy" id="480391"/>
    <lineage>
        <taxon>Bacteria</taxon>
        <taxon>Bacillati</taxon>
        <taxon>Bacillota</taxon>
        <taxon>Bacilli</taxon>
        <taxon>Lactobacillales</taxon>
        <taxon>Lactobacillaceae</taxon>
        <taxon>Pediococcus</taxon>
    </lineage>
</organism>
<sequence length="212" mass="22630">MKVFVVGAHGQIGSILVDQLLARGDEVVAGIRNDDQAAEFTEKGAMTAHLDLTAQPEEMATAFDGSDAIIFVAGSGGSTGYDMTLLVDLDGAIQAMNAARIAHVKRFIIVSAMNAETRNKWSDTIRPYYVAKHYADDYLMNQTDLDYTIVKPGLLTNDDPEGGIQTGADEGSITRTDVAAVLAAAVHNPETIKKSFAVVNGTMPIDKALQNL</sequence>
<dbReference type="Proteomes" id="UP000051249">
    <property type="component" value="Unassembled WGS sequence"/>
</dbReference>
<dbReference type="RefSeq" id="WP_057797988.1">
    <property type="nucleotide sequence ID" value="NZ_BJZZ01000003.1"/>
</dbReference>
<dbReference type="OrthoDB" id="9785372at2"/>
<evidence type="ECO:0000259" key="1">
    <source>
        <dbReference type="Pfam" id="PF13460"/>
    </source>
</evidence>
<dbReference type="CDD" id="cd05243">
    <property type="entry name" value="SDR_a5"/>
    <property type="match status" value="1"/>
</dbReference>
<accession>A0A0R2NL66</accession>
<evidence type="ECO:0000313" key="3">
    <source>
        <dbReference type="Proteomes" id="UP000051249"/>
    </source>
</evidence>
<feature type="domain" description="NAD(P)-binding" evidence="1">
    <location>
        <begin position="7"/>
        <end position="189"/>
    </location>
</feature>
<dbReference type="InterPro" id="IPR016040">
    <property type="entry name" value="NAD(P)-bd_dom"/>
</dbReference>
<dbReference type="Pfam" id="PF13460">
    <property type="entry name" value="NAD_binding_10"/>
    <property type="match status" value="1"/>
</dbReference>
<dbReference type="PANTHER" id="PTHR15020:SF50">
    <property type="entry name" value="UPF0659 PROTEIN YMR090W"/>
    <property type="match status" value="1"/>
</dbReference>
<keyword evidence="3" id="KW-1185">Reference proteome</keyword>